<dbReference type="Proteomes" id="UP000663881">
    <property type="component" value="Unassembled WGS sequence"/>
</dbReference>
<dbReference type="EMBL" id="CAJOAY010032748">
    <property type="protein sequence ID" value="CAF4434236.1"/>
    <property type="molecule type" value="Genomic_DNA"/>
</dbReference>
<name>A0A820R2J7_9BILA</name>
<comment type="caution">
    <text evidence="1">The sequence shown here is derived from an EMBL/GenBank/DDBJ whole genome shotgun (WGS) entry which is preliminary data.</text>
</comment>
<sequence length="84" mass="10045">EKIIDIIKRREAITIYDLGLEFLRVYDGKFNDREGHEFAMSYQKKTWFLTIDKITYVDCEVGDIEPRSVLILNYKGQYTNVYLK</sequence>
<dbReference type="AlphaFoldDB" id="A0A820R2J7"/>
<organism evidence="1 2">
    <name type="scientific">Adineta steineri</name>
    <dbReference type="NCBI Taxonomy" id="433720"/>
    <lineage>
        <taxon>Eukaryota</taxon>
        <taxon>Metazoa</taxon>
        <taxon>Spiralia</taxon>
        <taxon>Gnathifera</taxon>
        <taxon>Rotifera</taxon>
        <taxon>Eurotatoria</taxon>
        <taxon>Bdelloidea</taxon>
        <taxon>Adinetida</taxon>
        <taxon>Adinetidae</taxon>
        <taxon>Adineta</taxon>
    </lineage>
</organism>
<reference evidence="1" key="1">
    <citation type="submission" date="2021-02" db="EMBL/GenBank/DDBJ databases">
        <authorList>
            <person name="Nowell W R."/>
        </authorList>
    </citation>
    <scope>NUCLEOTIDE SEQUENCE</scope>
</reference>
<proteinExistence type="predicted"/>
<protein>
    <submittedName>
        <fullName evidence="1">Uncharacterized protein</fullName>
    </submittedName>
</protein>
<evidence type="ECO:0000313" key="1">
    <source>
        <dbReference type="EMBL" id="CAF4434236.1"/>
    </source>
</evidence>
<accession>A0A820R2J7</accession>
<feature type="non-terminal residue" evidence="1">
    <location>
        <position position="1"/>
    </location>
</feature>
<gene>
    <name evidence="1" type="ORF">OKA104_LOCUS53255</name>
</gene>
<evidence type="ECO:0000313" key="2">
    <source>
        <dbReference type="Proteomes" id="UP000663881"/>
    </source>
</evidence>